<feature type="domain" description="Helicase C-terminal" evidence="7">
    <location>
        <begin position="221"/>
        <end position="396"/>
    </location>
</feature>
<evidence type="ECO:0000256" key="5">
    <source>
        <dbReference type="SAM" id="MobiDB-lite"/>
    </source>
</evidence>
<dbReference type="InterPro" id="IPR013689">
    <property type="entry name" value="RNA_helicase_ATP-dep_HrpB_C"/>
</dbReference>
<keyword evidence="4" id="KW-0067">ATP-binding</keyword>
<dbReference type="NCBIfam" id="TIGR01970">
    <property type="entry name" value="DEAH_box_HrpB"/>
    <property type="match status" value="1"/>
</dbReference>
<feature type="region of interest" description="Disordered" evidence="5">
    <location>
        <begin position="848"/>
        <end position="882"/>
    </location>
</feature>
<name>A0A7X0MWW4_9GAMM</name>
<evidence type="ECO:0000313" key="9">
    <source>
        <dbReference type="Proteomes" id="UP000528457"/>
    </source>
</evidence>
<dbReference type="EC" id="3.6.4.13" evidence="8"/>
<dbReference type="PIRSF" id="PIRSF005496">
    <property type="entry name" value="ATP_hel_hrpB"/>
    <property type="match status" value="1"/>
</dbReference>
<dbReference type="InterPro" id="IPR027417">
    <property type="entry name" value="P-loop_NTPase"/>
</dbReference>
<dbReference type="SMART" id="SM00487">
    <property type="entry name" value="DEXDc"/>
    <property type="match status" value="1"/>
</dbReference>
<dbReference type="GO" id="GO:0003724">
    <property type="term" value="F:RNA helicase activity"/>
    <property type="evidence" value="ECO:0007669"/>
    <property type="project" value="UniProtKB-EC"/>
</dbReference>
<gene>
    <name evidence="8" type="ORF">HNR48_003398</name>
</gene>
<protein>
    <submittedName>
        <fullName evidence="8">ATP-dependent helicase HrpB</fullName>
        <ecNumber evidence="8">3.6.4.13</ecNumber>
    </submittedName>
</protein>
<dbReference type="RefSeq" id="WP_166843826.1">
    <property type="nucleotide sequence ID" value="NZ_JAAONY010000003.1"/>
</dbReference>
<dbReference type="CDD" id="cd17990">
    <property type="entry name" value="DEXHc_HrpB"/>
    <property type="match status" value="1"/>
</dbReference>
<dbReference type="Pfam" id="PF00271">
    <property type="entry name" value="Helicase_C"/>
    <property type="match status" value="1"/>
</dbReference>
<evidence type="ECO:0000256" key="4">
    <source>
        <dbReference type="ARBA" id="ARBA00022840"/>
    </source>
</evidence>
<dbReference type="InterPro" id="IPR001650">
    <property type="entry name" value="Helicase_C-like"/>
</dbReference>
<dbReference type="PROSITE" id="PS51194">
    <property type="entry name" value="HELICASE_CTER"/>
    <property type="match status" value="1"/>
</dbReference>
<dbReference type="SMART" id="SM00490">
    <property type="entry name" value="HELICc"/>
    <property type="match status" value="1"/>
</dbReference>
<reference evidence="8 9" key="1">
    <citation type="submission" date="2020-08" db="EMBL/GenBank/DDBJ databases">
        <title>Genomic Encyclopedia of Type Strains, Phase IV (KMG-IV): sequencing the most valuable type-strain genomes for metagenomic binning, comparative biology and taxonomic classification.</title>
        <authorList>
            <person name="Goeker M."/>
        </authorList>
    </citation>
    <scope>NUCLEOTIDE SEQUENCE [LARGE SCALE GENOMIC DNA]</scope>
    <source>
        <strain evidence="8 9">DSM 22368</strain>
    </source>
</reference>
<evidence type="ECO:0000256" key="1">
    <source>
        <dbReference type="ARBA" id="ARBA00022741"/>
    </source>
</evidence>
<dbReference type="PANTHER" id="PTHR43519">
    <property type="entry name" value="ATP-DEPENDENT RNA HELICASE HRPB"/>
    <property type="match status" value="1"/>
</dbReference>
<proteinExistence type="predicted"/>
<dbReference type="Pfam" id="PF24473">
    <property type="entry name" value="CON_HrpB"/>
    <property type="match status" value="1"/>
</dbReference>
<dbReference type="FunFam" id="3.40.50.300:FF:002125">
    <property type="entry name" value="ATP-dependent helicase HrpB"/>
    <property type="match status" value="1"/>
</dbReference>
<keyword evidence="3 8" id="KW-0347">Helicase</keyword>
<dbReference type="InterPro" id="IPR010225">
    <property type="entry name" value="HrpB"/>
</dbReference>
<dbReference type="SUPFAM" id="SSF52540">
    <property type="entry name" value="P-loop containing nucleoside triphosphate hydrolases"/>
    <property type="match status" value="1"/>
</dbReference>
<dbReference type="FunCoup" id="A0A7X0MWW4">
    <property type="interactions" value="148"/>
</dbReference>
<evidence type="ECO:0000256" key="2">
    <source>
        <dbReference type="ARBA" id="ARBA00022801"/>
    </source>
</evidence>
<keyword evidence="9" id="KW-1185">Reference proteome</keyword>
<dbReference type="GO" id="GO:0003676">
    <property type="term" value="F:nucleic acid binding"/>
    <property type="evidence" value="ECO:0007669"/>
    <property type="project" value="InterPro"/>
</dbReference>
<keyword evidence="1" id="KW-0547">Nucleotide-binding</keyword>
<dbReference type="AlphaFoldDB" id="A0A7X0MWW4"/>
<dbReference type="Pfam" id="PF00270">
    <property type="entry name" value="DEAD"/>
    <property type="match status" value="1"/>
</dbReference>
<evidence type="ECO:0000256" key="3">
    <source>
        <dbReference type="ARBA" id="ARBA00022806"/>
    </source>
</evidence>
<dbReference type="InterPro" id="IPR011545">
    <property type="entry name" value="DEAD/DEAH_box_helicase_dom"/>
</dbReference>
<evidence type="ECO:0000259" key="7">
    <source>
        <dbReference type="PROSITE" id="PS51194"/>
    </source>
</evidence>
<dbReference type="SMART" id="SM00847">
    <property type="entry name" value="HA2"/>
    <property type="match status" value="1"/>
</dbReference>
<feature type="domain" description="Helicase ATP-binding" evidence="6">
    <location>
        <begin position="27"/>
        <end position="193"/>
    </location>
</feature>
<dbReference type="GO" id="GO:0016787">
    <property type="term" value="F:hydrolase activity"/>
    <property type="evidence" value="ECO:0007669"/>
    <property type="project" value="UniProtKB-KW"/>
</dbReference>
<evidence type="ECO:0000313" key="8">
    <source>
        <dbReference type="EMBL" id="MBB6523096.1"/>
    </source>
</evidence>
<sequence length="882" mass="98525">MSVASECLAELSLPDLPILDLLPELTEAFESAADTLILQAAPGAGKTTVLPLLALKLDVFKEQKIIVLEPRRLATKAAAERMSALLGEPVGQTVGYRVRMESRVSKRTRIEVMTEGLFLRRLQNDPELEGVALVIFDEMHERHLDGDLALALTLQSRDIFREESPLKILLMSATLQSEQLKVCFPDAPLVRSEGRQYPVEVEYQGQLSLFGCYRQEMADRLKKALHIALKKMPGSVLIFLPGQGEIKFCLEYLQEQFAQWEDETNNKLFFSPLYGDLPLEKQFEAISPAKDGLRKVVLATDIAESSLTIEGVTVVIDGGLKRRSAFDPNTGMNRLLTERCSKASSKQRAGRAGRVQDGYCLRLWSQTEQESLADHGQAEILRADLSPLCLQAAAWGAECLDELQWLDVPPVANTRQACDLLESLGAFHASQGHATRGHFPSMQISKHGELLLQLPMHPRLAHMLSLASGNQDLATKIAALLVEKDPLGQHAGSCDIELRLQWLAGESDSKHNQGARHRIRSSVKQMTQQLRQQEAALDSNEEEPRAVSSVAGLLLLAYPDRLAKRLRQHSDGQYIYQLSNGRQATLDASDPLSREEFLLAAQIGGRKGQQYDRIHLAAAADRASIEASCKAQFKTQAYINWDKQEGRFLAEERVYLGRLLLEKKALKSVEPDVKSSALMNYIRENHQDCLVIDKNCQQLIERINWLHRLEIDKNHLHIQWPDILDRLEGVLAPELARINKLAELKNLNLKNSILALLSWEEQQYLDKHLPVSISVPSGAQKSLDYQSESAVLAVKLQEMFGCSESPKLLNGKLPISLQLLSPAGRPLAVTQDLSSFWQNAYQDVKKEMKGRYPKHPWPDDPLQAPATSKTKAALARSGERSK</sequence>
<dbReference type="CDD" id="cd18791">
    <property type="entry name" value="SF2_C_RHA"/>
    <property type="match status" value="1"/>
</dbReference>
<dbReference type="InParanoid" id="A0A7X0MWW4"/>
<accession>A0A7X0MWW4</accession>
<dbReference type="InterPro" id="IPR056329">
    <property type="entry name" value="CON_HrpB"/>
</dbReference>
<dbReference type="PROSITE" id="PS51192">
    <property type="entry name" value="HELICASE_ATP_BIND_1"/>
    <property type="match status" value="1"/>
</dbReference>
<dbReference type="GO" id="GO:0005524">
    <property type="term" value="F:ATP binding"/>
    <property type="evidence" value="ECO:0007669"/>
    <property type="project" value="UniProtKB-KW"/>
</dbReference>
<comment type="caution">
    <text evidence="8">The sequence shown here is derived from an EMBL/GenBank/DDBJ whole genome shotgun (WGS) entry which is preliminary data.</text>
</comment>
<dbReference type="InterPro" id="IPR007502">
    <property type="entry name" value="Helicase-assoc_dom"/>
</dbReference>
<dbReference type="InterPro" id="IPR049614">
    <property type="entry name" value="HrpB_DEXH"/>
</dbReference>
<dbReference type="PANTHER" id="PTHR43519:SF1">
    <property type="entry name" value="ATP-DEPENDENT RNA HELICASE HRPB"/>
    <property type="match status" value="1"/>
</dbReference>
<keyword evidence="2 8" id="KW-0378">Hydrolase</keyword>
<dbReference type="Proteomes" id="UP000528457">
    <property type="component" value="Unassembled WGS sequence"/>
</dbReference>
<dbReference type="EMBL" id="JACHHT010000003">
    <property type="protein sequence ID" value="MBB6523096.1"/>
    <property type="molecule type" value="Genomic_DNA"/>
</dbReference>
<dbReference type="InterPro" id="IPR014001">
    <property type="entry name" value="Helicase_ATP-bd"/>
</dbReference>
<evidence type="ECO:0000259" key="6">
    <source>
        <dbReference type="PROSITE" id="PS51192"/>
    </source>
</evidence>
<organism evidence="8 9">
    <name type="scientific">Pseudoteredinibacter isoporae</name>
    <dbReference type="NCBI Taxonomy" id="570281"/>
    <lineage>
        <taxon>Bacteria</taxon>
        <taxon>Pseudomonadati</taxon>
        <taxon>Pseudomonadota</taxon>
        <taxon>Gammaproteobacteria</taxon>
        <taxon>Cellvibrionales</taxon>
        <taxon>Cellvibrionaceae</taxon>
        <taxon>Pseudoteredinibacter</taxon>
    </lineage>
</organism>
<dbReference type="Pfam" id="PF08482">
    <property type="entry name" value="HrpB_C"/>
    <property type="match status" value="1"/>
</dbReference>
<dbReference type="Gene3D" id="1.20.120.1080">
    <property type="match status" value="1"/>
</dbReference>
<dbReference type="Gene3D" id="3.40.50.300">
    <property type="entry name" value="P-loop containing nucleotide triphosphate hydrolases"/>
    <property type="match status" value="2"/>
</dbReference>